<sequence length="318" mass="35195">MSSSSALFTSPFQTSSATTRAPENMNTEKVIGLPIAIESSTKTLGPPTPTETNCKVNLPHVRRASSWIEDDPGECEDGDEEQDETPTKNHPWRPYKHSNASDWAMPVPMPDYASDVESVDLDDLPPSPPPLRYHSRSSSVASQRSLDEEGDSETDEISEIAQPNSFFVPPRSAWATRRPRRLNGLGHSISLPTLPTRHSQSVLVSPAGSPIIEEEDPMNVDQGRPRAKLQALILGLWVSPFILALLTLAKLGQSGLRAIIRTVNFLDRFIGSIKRQLESFNAFIENLTLAIGNLDLSWKLDQKRKSKNLVRINGKKKL</sequence>
<feature type="compositionally biased region" description="Polar residues" evidence="1">
    <location>
        <begin position="1"/>
        <end position="27"/>
    </location>
</feature>
<reference evidence="2" key="1">
    <citation type="submission" date="2013-11" db="EMBL/GenBank/DDBJ databases">
        <title>Genome sequence of the fusiform rust pathogen reveals effectors for host alternation and coevolution with pine.</title>
        <authorList>
            <consortium name="DOE Joint Genome Institute"/>
            <person name="Smith K."/>
            <person name="Pendleton A."/>
            <person name="Kubisiak T."/>
            <person name="Anderson C."/>
            <person name="Salamov A."/>
            <person name="Aerts A."/>
            <person name="Riley R."/>
            <person name="Clum A."/>
            <person name="Lindquist E."/>
            <person name="Ence D."/>
            <person name="Campbell M."/>
            <person name="Kronenberg Z."/>
            <person name="Feau N."/>
            <person name="Dhillon B."/>
            <person name="Hamelin R."/>
            <person name="Burleigh J."/>
            <person name="Smith J."/>
            <person name="Yandell M."/>
            <person name="Nelson C."/>
            <person name="Grigoriev I."/>
            <person name="Davis J."/>
        </authorList>
    </citation>
    <scope>NUCLEOTIDE SEQUENCE</scope>
    <source>
        <strain evidence="2">G11</strain>
    </source>
</reference>
<accession>A0A9P6TCM3</accession>
<feature type="region of interest" description="Disordered" evidence="1">
    <location>
        <begin position="38"/>
        <end position="57"/>
    </location>
</feature>
<keyword evidence="3" id="KW-1185">Reference proteome</keyword>
<evidence type="ECO:0000256" key="1">
    <source>
        <dbReference type="SAM" id="MobiDB-lite"/>
    </source>
</evidence>
<dbReference type="OrthoDB" id="10364254at2759"/>
<proteinExistence type="predicted"/>
<dbReference type="AlphaFoldDB" id="A0A9P6TCM3"/>
<comment type="caution">
    <text evidence="2">The sequence shown here is derived from an EMBL/GenBank/DDBJ whole genome shotgun (WGS) entry which is preliminary data.</text>
</comment>
<feature type="compositionally biased region" description="Acidic residues" evidence="1">
    <location>
        <begin position="68"/>
        <end position="84"/>
    </location>
</feature>
<evidence type="ECO:0000313" key="3">
    <source>
        <dbReference type="Proteomes" id="UP000886653"/>
    </source>
</evidence>
<dbReference type="EMBL" id="MU167255">
    <property type="protein sequence ID" value="KAG0146815.1"/>
    <property type="molecule type" value="Genomic_DNA"/>
</dbReference>
<dbReference type="Proteomes" id="UP000886653">
    <property type="component" value="Unassembled WGS sequence"/>
</dbReference>
<name>A0A9P6TCM3_9BASI</name>
<gene>
    <name evidence="2" type="ORF">CROQUDRAFT_132857</name>
</gene>
<organism evidence="2 3">
    <name type="scientific">Cronartium quercuum f. sp. fusiforme G11</name>
    <dbReference type="NCBI Taxonomy" id="708437"/>
    <lineage>
        <taxon>Eukaryota</taxon>
        <taxon>Fungi</taxon>
        <taxon>Dikarya</taxon>
        <taxon>Basidiomycota</taxon>
        <taxon>Pucciniomycotina</taxon>
        <taxon>Pucciniomycetes</taxon>
        <taxon>Pucciniales</taxon>
        <taxon>Coleosporiaceae</taxon>
        <taxon>Cronartium</taxon>
    </lineage>
</organism>
<protein>
    <submittedName>
        <fullName evidence="2">Uncharacterized protein</fullName>
    </submittedName>
</protein>
<feature type="region of interest" description="Disordered" evidence="1">
    <location>
        <begin position="1"/>
        <end position="29"/>
    </location>
</feature>
<evidence type="ECO:0000313" key="2">
    <source>
        <dbReference type="EMBL" id="KAG0146815.1"/>
    </source>
</evidence>
<feature type="compositionally biased region" description="Acidic residues" evidence="1">
    <location>
        <begin position="148"/>
        <end position="158"/>
    </location>
</feature>
<feature type="region of interest" description="Disordered" evidence="1">
    <location>
        <begin position="63"/>
        <end position="160"/>
    </location>
</feature>